<evidence type="ECO:0000313" key="1">
    <source>
        <dbReference type="EMBL" id="GBM72585.1"/>
    </source>
</evidence>
<keyword evidence="2" id="KW-1185">Reference proteome</keyword>
<protein>
    <submittedName>
        <fullName evidence="1">Uncharacterized protein</fullName>
    </submittedName>
</protein>
<name>A0A4Y2I4S2_ARAVE</name>
<dbReference type="EMBL" id="BGPR01002387">
    <property type="protein sequence ID" value="GBM72585.1"/>
    <property type="molecule type" value="Genomic_DNA"/>
</dbReference>
<comment type="caution">
    <text evidence="1">The sequence shown here is derived from an EMBL/GenBank/DDBJ whole genome shotgun (WGS) entry which is preliminary data.</text>
</comment>
<evidence type="ECO:0000313" key="2">
    <source>
        <dbReference type="Proteomes" id="UP000499080"/>
    </source>
</evidence>
<dbReference type="Proteomes" id="UP000499080">
    <property type="component" value="Unassembled WGS sequence"/>
</dbReference>
<organism evidence="1 2">
    <name type="scientific">Araneus ventricosus</name>
    <name type="common">Orbweaver spider</name>
    <name type="synonym">Epeira ventricosa</name>
    <dbReference type="NCBI Taxonomy" id="182803"/>
    <lineage>
        <taxon>Eukaryota</taxon>
        <taxon>Metazoa</taxon>
        <taxon>Ecdysozoa</taxon>
        <taxon>Arthropoda</taxon>
        <taxon>Chelicerata</taxon>
        <taxon>Arachnida</taxon>
        <taxon>Araneae</taxon>
        <taxon>Araneomorphae</taxon>
        <taxon>Entelegynae</taxon>
        <taxon>Araneoidea</taxon>
        <taxon>Araneidae</taxon>
        <taxon>Araneus</taxon>
    </lineage>
</organism>
<gene>
    <name evidence="1" type="ORF">AVEN_236043_1</name>
</gene>
<reference evidence="1 2" key="1">
    <citation type="journal article" date="2019" name="Sci. Rep.">
        <title>Orb-weaving spider Araneus ventricosus genome elucidates the spidroin gene catalogue.</title>
        <authorList>
            <person name="Kono N."/>
            <person name="Nakamura H."/>
            <person name="Ohtoshi R."/>
            <person name="Moran D.A.P."/>
            <person name="Shinohara A."/>
            <person name="Yoshida Y."/>
            <person name="Fujiwara M."/>
            <person name="Mori M."/>
            <person name="Tomita M."/>
            <person name="Arakawa K."/>
        </authorList>
    </citation>
    <scope>NUCLEOTIDE SEQUENCE [LARGE SCALE GENOMIC DNA]</scope>
</reference>
<sequence length="159" mass="17960">MQIRPLAVTPIPPPSPISTVSVLLKCSFFCFTFTNRSYHHHTFALISSMGSQQLFQMVSSDGNWDELGILPLPILASFRIHDWLSCGWLGFAWRGVFVNDRLRLDIHGETASRKWRDNTPHIPIFSPSIEVGHSRSLHANHTSGHSDPLRLLLLLLLPI</sequence>
<accession>A0A4Y2I4S2</accession>
<dbReference type="AlphaFoldDB" id="A0A4Y2I4S2"/>
<proteinExistence type="predicted"/>